<keyword evidence="1" id="KW-0677">Repeat</keyword>
<protein>
    <recommendedName>
        <fullName evidence="9">Disease resistance RPP13-like protein 4</fullName>
    </recommendedName>
</protein>
<dbReference type="Proteomes" id="UP001190926">
    <property type="component" value="Unassembled WGS sequence"/>
</dbReference>
<comment type="caution">
    <text evidence="7">The sequence shown here is derived from an EMBL/GenBank/DDBJ whole genome shotgun (WGS) entry which is preliminary data.</text>
</comment>
<evidence type="ECO:0000256" key="4">
    <source>
        <dbReference type="ARBA" id="ARBA00022840"/>
    </source>
</evidence>
<evidence type="ECO:0000256" key="2">
    <source>
        <dbReference type="ARBA" id="ARBA00022741"/>
    </source>
</evidence>
<sequence>MSVRKKPEKAVPVLLGRLSKAKDHALLVLAVADDSDQNQNHCQNHNHELISKFNDIESKLKQMTDSLSKIKNWEKKVVDQFCALDQVLDDEIFTFKDAEIESQVKDKLTLIEEDVDKLKILISTVDQSVTLKLGGMSIKPRSLEDEDYDHPHHHHTVSQKWAELGVEDRIISKSDAMSALCSSFHCLDNSGSGHIKMCLLSLSVFPENTPIKKRPLIYWWIGEGFVAKTVNSTAEAAGEQVLQELLNEGFIKPTSTTTNNMNSFIVYPWIRLMLIQLAHKNNFLRFSSKGSLTPCNGNRRSFLRRGGDTDATNNDGERVEDLLTVFNVDEQYLGSRSEWLSRLHRVEVLQMGRWQDSVTHHIEVEDYEEVFKGLGSQKHLKYLSLRGISRIETLPRSMKKLVSLQILDLRACHNLEKLPPSISEMRNLTHLDVSECYLVESMPRGLERLSNLQVLKGFVAGSNSRNSCKISDLQGLEHLRKLGVRVRDLGNEQIGSVHNLTMALRILTISWGVVSSEIPVMALPPALTKLDLRSVPFEAVPEWLQPPALPANLEKLYIKGGMLKLGNINHHDYSKVKDLRFKYLT</sequence>
<dbReference type="Gene3D" id="1.10.10.10">
    <property type="entry name" value="Winged helix-like DNA-binding domain superfamily/Winged helix DNA-binding domain"/>
    <property type="match status" value="1"/>
</dbReference>
<keyword evidence="8" id="KW-1185">Reference proteome</keyword>
<keyword evidence="4" id="KW-0067">ATP-binding</keyword>
<dbReference type="GO" id="GO:0098542">
    <property type="term" value="P:defense response to other organism"/>
    <property type="evidence" value="ECO:0007669"/>
    <property type="project" value="TreeGrafter"/>
</dbReference>
<reference evidence="7 8" key="1">
    <citation type="journal article" date="2021" name="Nat. Commun.">
        <title>Incipient diploidization of the medicinal plant Perilla within 10,000 years.</title>
        <authorList>
            <person name="Zhang Y."/>
            <person name="Shen Q."/>
            <person name="Leng L."/>
            <person name="Zhang D."/>
            <person name="Chen S."/>
            <person name="Shi Y."/>
            <person name="Ning Z."/>
            <person name="Chen S."/>
        </authorList>
    </citation>
    <scope>NUCLEOTIDE SEQUENCE [LARGE SCALE GENOMIC DNA]</scope>
    <source>
        <strain evidence="8">cv. PC099</strain>
    </source>
</reference>
<dbReference type="InterPro" id="IPR036388">
    <property type="entry name" value="WH-like_DNA-bd_sf"/>
</dbReference>
<organism evidence="7 8">
    <name type="scientific">Perilla frutescens var. hirtella</name>
    <name type="common">Perilla citriodora</name>
    <name type="synonym">Perilla setoyensis</name>
    <dbReference type="NCBI Taxonomy" id="608512"/>
    <lineage>
        <taxon>Eukaryota</taxon>
        <taxon>Viridiplantae</taxon>
        <taxon>Streptophyta</taxon>
        <taxon>Embryophyta</taxon>
        <taxon>Tracheophyta</taxon>
        <taxon>Spermatophyta</taxon>
        <taxon>Magnoliopsida</taxon>
        <taxon>eudicotyledons</taxon>
        <taxon>Gunneridae</taxon>
        <taxon>Pentapetalae</taxon>
        <taxon>asterids</taxon>
        <taxon>lamiids</taxon>
        <taxon>Lamiales</taxon>
        <taxon>Lamiaceae</taxon>
        <taxon>Nepetoideae</taxon>
        <taxon>Elsholtzieae</taxon>
        <taxon>Perilla</taxon>
    </lineage>
</organism>
<name>A0AAD4J0K2_PERFH</name>
<evidence type="ECO:0000259" key="6">
    <source>
        <dbReference type="Pfam" id="PF23598"/>
    </source>
</evidence>
<dbReference type="AlphaFoldDB" id="A0AAD4J0K2"/>
<accession>A0AAD4J0K2</accession>
<evidence type="ECO:0000313" key="8">
    <source>
        <dbReference type="Proteomes" id="UP001190926"/>
    </source>
</evidence>
<dbReference type="InterPro" id="IPR058922">
    <property type="entry name" value="WHD_DRP"/>
</dbReference>
<dbReference type="InterPro" id="IPR055414">
    <property type="entry name" value="LRR_R13L4/SHOC2-like"/>
</dbReference>
<dbReference type="SUPFAM" id="SSF52058">
    <property type="entry name" value="L domain-like"/>
    <property type="match status" value="1"/>
</dbReference>
<dbReference type="Pfam" id="PF23598">
    <property type="entry name" value="LRR_14"/>
    <property type="match status" value="1"/>
</dbReference>
<dbReference type="InterPro" id="IPR044974">
    <property type="entry name" value="Disease_R_plants"/>
</dbReference>
<dbReference type="Gene3D" id="3.80.10.10">
    <property type="entry name" value="Ribonuclease Inhibitor"/>
    <property type="match status" value="1"/>
</dbReference>
<proteinExistence type="predicted"/>
<evidence type="ECO:0008006" key="9">
    <source>
        <dbReference type="Google" id="ProtNLM"/>
    </source>
</evidence>
<keyword evidence="3" id="KW-0611">Plant defense</keyword>
<evidence type="ECO:0000313" key="7">
    <source>
        <dbReference type="EMBL" id="KAH6824565.1"/>
    </source>
</evidence>
<evidence type="ECO:0000256" key="3">
    <source>
        <dbReference type="ARBA" id="ARBA00022821"/>
    </source>
</evidence>
<evidence type="ECO:0000259" key="5">
    <source>
        <dbReference type="Pfam" id="PF23559"/>
    </source>
</evidence>
<evidence type="ECO:0000256" key="1">
    <source>
        <dbReference type="ARBA" id="ARBA00022737"/>
    </source>
</evidence>
<keyword evidence="2" id="KW-0547">Nucleotide-binding</keyword>
<dbReference type="Pfam" id="PF23559">
    <property type="entry name" value="WHD_DRP"/>
    <property type="match status" value="1"/>
</dbReference>
<feature type="domain" description="Disease resistance R13L4/SHOC-2-like LRR" evidence="6">
    <location>
        <begin position="368"/>
        <end position="559"/>
    </location>
</feature>
<dbReference type="EMBL" id="SDAM02000323">
    <property type="protein sequence ID" value="KAH6824565.1"/>
    <property type="molecule type" value="Genomic_DNA"/>
</dbReference>
<gene>
    <name evidence="7" type="ORF">C2S53_010379</name>
</gene>
<dbReference type="InterPro" id="IPR032675">
    <property type="entry name" value="LRR_dom_sf"/>
</dbReference>
<dbReference type="PANTHER" id="PTHR23155:SF1076">
    <property type="entry name" value="LEUCINE-RICH REPEAT (LRR) FAMILY PROTEIN-RELATED"/>
    <property type="match status" value="1"/>
</dbReference>
<feature type="domain" description="Disease resistance protein winged helix" evidence="5">
    <location>
        <begin position="204"/>
        <end position="265"/>
    </location>
</feature>
<dbReference type="PANTHER" id="PTHR23155">
    <property type="entry name" value="DISEASE RESISTANCE PROTEIN RP"/>
    <property type="match status" value="1"/>
</dbReference>